<dbReference type="Proteomes" id="UP000796880">
    <property type="component" value="Unassembled WGS sequence"/>
</dbReference>
<keyword evidence="2" id="KW-1185">Reference proteome</keyword>
<dbReference type="EMBL" id="VOIH02000001">
    <property type="protein sequence ID" value="KAF3456396.1"/>
    <property type="molecule type" value="Genomic_DNA"/>
</dbReference>
<protein>
    <submittedName>
        <fullName evidence="1">Uncharacterized protein</fullName>
    </submittedName>
</protein>
<accession>A0A8K0MRP9</accession>
<sequence length="80" mass="8862">MSTSRFRLQGQVANTRAKFPLIRSKSAMNKDGQKIDARNKPTKSSEFDINGILIVISRGAYIAGDDETVKIRQSVIAIHT</sequence>
<gene>
    <name evidence="1" type="ORF">FNV43_RR01046</name>
</gene>
<reference evidence="1" key="1">
    <citation type="submission" date="2020-03" db="EMBL/GenBank/DDBJ databases">
        <title>A high-quality chromosome-level genome assembly of a woody plant with both climbing and erect habits, Rhamnella rubrinervis.</title>
        <authorList>
            <person name="Lu Z."/>
            <person name="Yang Y."/>
            <person name="Zhu X."/>
            <person name="Sun Y."/>
        </authorList>
    </citation>
    <scope>NUCLEOTIDE SEQUENCE</scope>
    <source>
        <strain evidence="1">BYM</strain>
        <tissue evidence="1">Leaf</tissue>
    </source>
</reference>
<comment type="caution">
    <text evidence="1">The sequence shown here is derived from an EMBL/GenBank/DDBJ whole genome shotgun (WGS) entry which is preliminary data.</text>
</comment>
<evidence type="ECO:0000313" key="1">
    <source>
        <dbReference type="EMBL" id="KAF3456396.1"/>
    </source>
</evidence>
<proteinExistence type="predicted"/>
<organism evidence="1 2">
    <name type="scientific">Rhamnella rubrinervis</name>
    <dbReference type="NCBI Taxonomy" id="2594499"/>
    <lineage>
        <taxon>Eukaryota</taxon>
        <taxon>Viridiplantae</taxon>
        <taxon>Streptophyta</taxon>
        <taxon>Embryophyta</taxon>
        <taxon>Tracheophyta</taxon>
        <taxon>Spermatophyta</taxon>
        <taxon>Magnoliopsida</taxon>
        <taxon>eudicotyledons</taxon>
        <taxon>Gunneridae</taxon>
        <taxon>Pentapetalae</taxon>
        <taxon>rosids</taxon>
        <taxon>fabids</taxon>
        <taxon>Rosales</taxon>
        <taxon>Rhamnaceae</taxon>
        <taxon>rhamnoid group</taxon>
        <taxon>Rhamneae</taxon>
        <taxon>Rhamnella</taxon>
    </lineage>
</organism>
<evidence type="ECO:0000313" key="2">
    <source>
        <dbReference type="Proteomes" id="UP000796880"/>
    </source>
</evidence>
<dbReference type="AlphaFoldDB" id="A0A8K0MRP9"/>
<name>A0A8K0MRP9_9ROSA</name>